<dbReference type="OrthoDB" id="5401170at2759"/>
<sequence>MEHQWVPNGFILIIVMEKVTGESLETFRGRPSKQQGKIRGAFRHSLKELYSFGIEPRHTRLQNLIYDPKKNRCYIIDYEDVNFLQLANPLRRAREEFCKWSLTGRDRQK</sequence>
<dbReference type="VEuPathDB" id="FungiDB:CPSG_08396"/>
<organism evidence="2">
    <name type="scientific">Coccidioides posadasii (strain RMSCC 757 / Silveira)</name>
    <name type="common">Valley fever fungus</name>
    <dbReference type="NCBI Taxonomy" id="443226"/>
    <lineage>
        <taxon>Eukaryota</taxon>
        <taxon>Fungi</taxon>
        <taxon>Dikarya</taxon>
        <taxon>Ascomycota</taxon>
        <taxon>Pezizomycotina</taxon>
        <taxon>Eurotiomycetes</taxon>
        <taxon>Eurotiomycetidae</taxon>
        <taxon>Onygenales</taxon>
        <taxon>Onygenaceae</taxon>
        <taxon>Coccidioides</taxon>
    </lineage>
</organism>
<dbReference type="HOGENOM" id="CLU_2183705_0_0_1"/>
<accession>E9DEZ6</accession>
<proteinExistence type="predicted"/>
<dbReference type="Gene3D" id="1.10.510.10">
    <property type="entry name" value="Transferase(Phosphotransferase) domain 1"/>
    <property type="match status" value="1"/>
</dbReference>
<gene>
    <name evidence="1" type="ORF">CPSG_08396</name>
</gene>
<keyword evidence="2" id="KW-1185">Reference proteome</keyword>
<dbReference type="AlphaFoldDB" id="E9DEZ6"/>
<protein>
    <submittedName>
        <fullName evidence="1">Uncharacterized protein</fullName>
    </submittedName>
</protein>
<name>E9DEZ6_COCPS</name>
<reference evidence="2" key="2">
    <citation type="submission" date="2010-03" db="EMBL/GenBank/DDBJ databases">
        <title>The genome sequence of Coccidioides posadasii strain Silveira.</title>
        <authorList>
            <consortium name="The Broad Institute Genome Sequencing Center for Infectious Disease"/>
            <person name="Neafsey D."/>
            <person name="Orbach M."/>
            <person name="Henn M.R."/>
            <person name="Cole G.T."/>
            <person name="Galgiani J."/>
            <person name="Gardner M.J."/>
            <person name="Kirkland T.N."/>
            <person name="Taylor J.W."/>
            <person name="Young S.K."/>
            <person name="Zeng Q."/>
            <person name="Koehrsen M."/>
            <person name="Alvarado L."/>
            <person name="Berlin A."/>
            <person name="Borenstein D."/>
            <person name="Chapman S.B."/>
            <person name="Chen Z."/>
            <person name="Engels R."/>
            <person name="Freedman E."/>
            <person name="Gellesch M."/>
            <person name="Goldberg J."/>
            <person name="Griggs A."/>
            <person name="Gujja S."/>
            <person name="Heilman E."/>
            <person name="Heiman D."/>
            <person name="Howarth C."/>
            <person name="Jen D."/>
            <person name="Larson L."/>
            <person name="Mehta T."/>
            <person name="Neiman D."/>
            <person name="Park D."/>
            <person name="Pearson M."/>
            <person name="Richards J."/>
            <person name="Roberts A."/>
            <person name="Saif S."/>
            <person name="Shea T."/>
            <person name="Shenoy N."/>
            <person name="Sisk P."/>
            <person name="Stolte C."/>
            <person name="Sykes S."/>
            <person name="Walk T."/>
            <person name="White J."/>
            <person name="Yandava C."/>
            <person name="Haas B."/>
            <person name="Nusbaum C."/>
            <person name="Birren B."/>
        </authorList>
    </citation>
    <scope>NUCLEOTIDE SEQUENCE [LARGE SCALE GENOMIC DNA]</scope>
    <source>
        <strain evidence="2">RMSCC 757 / Silveira</strain>
    </source>
</reference>
<reference evidence="2" key="1">
    <citation type="journal article" date="2010" name="Genome Res.">
        <title>Population genomic sequencing of Coccidioides fungi reveals recent hybridization and transposon control.</title>
        <authorList>
            <person name="Neafsey D.E."/>
            <person name="Barker B.M."/>
            <person name="Sharpton T.J."/>
            <person name="Stajich J.E."/>
            <person name="Park D.J."/>
            <person name="Whiston E."/>
            <person name="Hung C.-Y."/>
            <person name="McMahan C."/>
            <person name="White J."/>
            <person name="Sykes S."/>
            <person name="Heiman D."/>
            <person name="Young S."/>
            <person name="Zeng Q."/>
            <person name="Abouelleil A."/>
            <person name="Aftuck L."/>
            <person name="Bessette D."/>
            <person name="Brown A."/>
            <person name="FitzGerald M."/>
            <person name="Lui A."/>
            <person name="Macdonald J.P."/>
            <person name="Priest M."/>
            <person name="Orbach M.J."/>
            <person name="Galgiani J.N."/>
            <person name="Kirkland T.N."/>
            <person name="Cole G.T."/>
            <person name="Birren B.W."/>
            <person name="Henn M.R."/>
            <person name="Taylor J.W."/>
            <person name="Rounsley S.D."/>
        </authorList>
    </citation>
    <scope>NUCLEOTIDE SEQUENCE [LARGE SCALE GENOMIC DNA]</scope>
    <source>
        <strain evidence="2">RMSCC 757 / Silveira</strain>
    </source>
</reference>
<dbReference type="Proteomes" id="UP000002497">
    <property type="component" value="Unassembled WGS sequence"/>
</dbReference>
<dbReference type="VEuPathDB" id="FungiDB:D8B26_004462"/>
<evidence type="ECO:0000313" key="1">
    <source>
        <dbReference type="EMBL" id="EFW15208.1"/>
    </source>
</evidence>
<evidence type="ECO:0000313" key="2">
    <source>
        <dbReference type="Proteomes" id="UP000002497"/>
    </source>
</evidence>
<dbReference type="OMA" id="RCYIIDY"/>
<dbReference type="EMBL" id="GL636502">
    <property type="protein sequence ID" value="EFW15208.1"/>
    <property type="molecule type" value="Genomic_DNA"/>
</dbReference>